<dbReference type="Pfam" id="PF01408">
    <property type="entry name" value="GFO_IDH_MocA"/>
    <property type="match status" value="1"/>
</dbReference>
<dbReference type="Pfam" id="PF22725">
    <property type="entry name" value="GFO_IDH_MocA_C3"/>
    <property type="match status" value="1"/>
</dbReference>
<dbReference type="PANTHER" id="PTHR43377">
    <property type="entry name" value="BILIVERDIN REDUCTASE A"/>
    <property type="match status" value="1"/>
</dbReference>
<protein>
    <submittedName>
        <fullName evidence="4">Predicted dehydrogenase</fullName>
    </submittedName>
</protein>
<organism evidence="4 5">
    <name type="scientific">Neorhodopirellula lusitana</name>
    <dbReference type="NCBI Taxonomy" id="445327"/>
    <lineage>
        <taxon>Bacteria</taxon>
        <taxon>Pseudomonadati</taxon>
        <taxon>Planctomycetota</taxon>
        <taxon>Planctomycetia</taxon>
        <taxon>Pirellulales</taxon>
        <taxon>Pirellulaceae</taxon>
        <taxon>Neorhodopirellula</taxon>
    </lineage>
</organism>
<feature type="domain" description="GFO/IDH/MocA-like oxidoreductase" evidence="3">
    <location>
        <begin position="167"/>
        <end position="232"/>
    </location>
</feature>
<dbReference type="RefSeq" id="WP_283430749.1">
    <property type="nucleotide sequence ID" value="NZ_FXUG01000001.1"/>
</dbReference>
<dbReference type="Gene3D" id="3.40.50.720">
    <property type="entry name" value="NAD(P)-binding Rossmann-like Domain"/>
    <property type="match status" value="1"/>
</dbReference>
<accession>A0ABY1PPC8</accession>
<dbReference type="Proteomes" id="UP001158067">
    <property type="component" value="Unassembled WGS sequence"/>
</dbReference>
<evidence type="ECO:0000313" key="4">
    <source>
        <dbReference type="EMBL" id="SMP41027.1"/>
    </source>
</evidence>
<name>A0ABY1PPC8_9BACT</name>
<feature type="region of interest" description="Disordered" evidence="1">
    <location>
        <begin position="350"/>
        <end position="374"/>
    </location>
</feature>
<dbReference type="InterPro" id="IPR051450">
    <property type="entry name" value="Gfo/Idh/MocA_Oxidoreductases"/>
</dbReference>
<evidence type="ECO:0000259" key="3">
    <source>
        <dbReference type="Pfam" id="PF22725"/>
    </source>
</evidence>
<comment type="caution">
    <text evidence="4">The sequence shown here is derived from an EMBL/GenBank/DDBJ whole genome shotgun (WGS) entry which is preliminary data.</text>
</comment>
<dbReference type="EMBL" id="FXUG01000001">
    <property type="protein sequence ID" value="SMP41027.1"/>
    <property type="molecule type" value="Genomic_DNA"/>
</dbReference>
<dbReference type="Gene3D" id="3.30.360.10">
    <property type="entry name" value="Dihydrodipicolinate Reductase, domain 2"/>
    <property type="match status" value="1"/>
</dbReference>
<proteinExistence type="predicted"/>
<evidence type="ECO:0000313" key="5">
    <source>
        <dbReference type="Proteomes" id="UP001158067"/>
    </source>
</evidence>
<dbReference type="SUPFAM" id="SSF51735">
    <property type="entry name" value="NAD(P)-binding Rossmann-fold domains"/>
    <property type="match status" value="1"/>
</dbReference>
<dbReference type="SUPFAM" id="SSF55347">
    <property type="entry name" value="Glyceraldehyde-3-phosphate dehydrogenase-like, C-terminal domain"/>
    <property type="match status" value="1"/>
</dbReference>
<sequence length="374" mass="40277">MSRQQSVGQELKVAVIGGGHLGRIHAKLLTQVEGARLVAVCDPNLEAATTIAEANSRPEESVAAYADYREAIGEFDAAIIAAPTGFHGEIASTLIKAGKHLFVEKPLTHESEEAKRLALLASSRNRVLQVGHVERFNPAFTALGEFGVDVKYVEATRASRFPGRCLDVGVVMDLMIHDLDLVLSLTNAAVRSIHASGLSVVSDHEDIAEARIEFECGLVANLKASRVSPAPARDMVLYSPAGFAQIDFGKPALAMVKASDSLSRRTFDLEAEAENPLKYADELFDQHLSCELKELEPRNAILDELHDFVISVQAGGVPVVDGNAGARAVTVAEAILDAIAERSWYANASDDEIGAKGQPRRRIEQDRVAPRRAA</sequence>
<keyword evidence="5" id="KW-1185">Reference proteome</keyword>
<feature type="compositionally biased region" description="Basic and acidic residues" evidence="1">
    <location>
        <begin position="361"/>
        <end position="374"/>
    </location>
</feature>
<gene>
    <name evidence="4" type="ORF">SAMN06265222_101520</name>
</gene>
<evidence type="ECO:0000259" key="2">
    <source>
        <dbReference type="Pfam" id="PF01408"/>
    </source>
</evidence>
<dbReference type="InterPro" id="IPR000683">
    <property type="entry name" value="Gfo/Idh/MocA-like_OxRdtase_N"/>
</dbReference>
<feature type="domain" description="Gfo/Idh/MocA-like oxidoreductase N-terminal" evidence="2">
    <location>
        <begin position="11"/>
        <end position="132"/>
    </location>
</feature>
<dbReference type="PANTHER" id="PTHR43377:SF1">
    <property type="entry name" value="BILIVERDIN REDUCTASE A"/>
    <property type="match status" value="1"/>
</dbReference>
<dbReference type="InterPro" id="IPR036291">
    <property type="entry name" value="NAD(P)-bd_dom_sf"/>
</dbReference>
<dbReference type="InterPro" id="IPR055170">
    <property type="entry name" value="GFO_IDH_MocA-like_dom"/>
</dbReference>
<reference evidence="4 5" key="1">
    <citation type="submission" date="2017-05" db="EMBL/GenBank/DDBJ databases">
        <authorList>
            <person name="Varghese N."/>
            <person name="Submissions S."/>
        </authorList>
    </citation>
    <scope>NUCLEOTIDE SEQUENCE [LARGE SCALE GENOMIC DNA]</scope>
    <source>
        <strain evidence="4 5">DSM 25457</strain>
    </source>
</reference>
<evidence type="ECO:0000256" key="1">
    <source>
        <dbReference type="SAM" id="MobiDB-lite"/>
    </source>
</evidence>